<sequence length="110" mass="12320">MFTSEHHELFIPTSCSKQHRQVPSTQSTTTCSPHSNTSDFSIMFLNVESLCAKRCAYSSDNHGIFLIVAVNYRGCPATHQKLVIGCLVCYSDPKKEIVCIESTEIHIKIK</sequence>
<evidence type="ECO:0000313" key="1">
    <source>
        <dbReference type="EMBL" id="KAF7806378.1"/>
    </source>
</evidence>
<keyword evidence="2" id="KW-1185">Reference proteome</keyword>
<protein>
    <submittedName>
        <fullName evidence="1">Uncharacterized protein</fullName>
    </submittedName>
</protein>
<organism evidence="1 2">
    <name type="scientific">Senna tora</name>
    <dbReference type="NCBI Taxonomy" id="362788"/>
    <lineage>
        <taxon>Eukaryota</taxon>
        <taxon>Viridiplantae</taxon>
        <taxon>Streptophyta</taxon>
        <taxon>Embryophyta</taxon>
        <taxon>Tracheophyta</taxon>
        <taxon>Spermatophyta</taxon>
        <taxon>Magnoliopsida</taxon>
        <taxon>eudicotyledons</taxon>
        <taxon>Gunneridae</taxon>
        <taxon>Pentapetalae</taxon>
        <taxon>rosids</taxon>
        <taxon>fabids</taxon>
        <taxon>Fabales</taxon>
        <taxon>Fabaceae</taxon>
        <taxon>Caesalpinioideae</taxon>
        <taxon>Cassia clade</taxon>
        <taxon>Senna</taxon>
    </lineage>
</organism>
<gene>
    <name evidence="1" type="ORF">G2W53_038539</name>
</gene>
<dbReference type="Proteomes" id="UP000634136">
    <property type="component" value="Unassembled WGS sequence"/>
</dbReference>
<dbReference type="EMBL" id="JAAIUW010000012">
    <property type="protein sequence ID" value="KAF7806378.1"/>
    <property type="molecule type" value="Genomic_DNA"/>
</dbReference>
<evidence type="ECO:0000313" key="2">
    <source>
        <dbReference type="Proteomes" id="UP000634136"/>
    </source>
</evidence>
<comment type="caution">
    <text evidence="1">The sequence shown here is derived from an EMBL/GenBank/DDBJ whole genome shotgun (WGS) entry which is preliminary data.</text>
</comment>
<reference evidence="1" key="1">
    <citation type="submission" date="2020-09" db="EMBL/GenBank/DDBJ databases">
        <title>Genome-Enabled Discovery of Anthraquinone Biosynthesis in Senna tora.</title>
        <authorList>
            <person name="Kang S.-H."/>
            <person name="Pandey R.P."/>
            <person name="Lee C.-M."/>
            <person name="Sim J.-S."/>
            <person name="Jeong J.-T."/>
            <person name="Choi B.-S."/>
            <person name="Jung M."/>
            <person name="Ginzburg D."/>
            <person name="Zhao K."/>
            <person name="Won S.Y."/>
            <person name="Oh T.-J."/>
            <person name="Yu Y."/>
            <person name="Kim N.-H."/>
            <person name="Lee O.R."/>
            <person name="Lee T.-H."/>
            <person name="Bashyal P."/>
            <person name="Kim T.-S."/>
            <person name="Lee W.-H."/>
            <person name="Kawkins C."/>
            <person name="Kim C.-K."/>
            <person name="Kim J.S."/>
            <person name="Ahn B.O."/>
            <person name="Rhee S.Y."/>
            <person name="Sohng J.K."/>
        </authorList>
    </citation>
    <scope>NUCLEOTIDE SEQUENCE</scope>
    <source>
        <tissue evidence="1">Leaf</tissue>
    </source>
</reference>
<dbReference type="AlphaFoldDB" id="A0A834SL84"/>
<proteinExistence type="predicted"/>
<name>A0A834SL84_9FABA</name>
<accession>A0A834SL84</accession>